<dbReference type="AlphaFoldDB" id="A0A7J6VY30"/>
<proteinExistence type="predicted"/>
<keyword evidence="2" id="KW-1185">Reference proteome</keyword>
<protein>
    <submittedName>
        <fullName evidence="1">Uncharacterized protein</fullName>
    </submittedName>
</protein>
<accession>A0A7J6VY30</accession>
<dbReference type="OrthoDB" id="534666at2759"/>
<gene>
    <name evidence="1" type="ORF">FRX31_020816</name>
</gene>
<organism evidence="1 2">
    <name type="scientific">Thalictrum thalictroides</name>
    <name type="common">Rue-anemone</name>
    <name type="synonym">Anemone thalictroides</name>
    <dbReference type="NCBI Taxonomy" id="46969"/>
    <lineage>
        <taxon>Eukaryota</taxon>
        <taxon>Viridiplantae</taxon>
        <taxon>Streptophyta</taxon>
        <taxon>Embryophyta</taxon>
        <taxon>Tracheophyta</taxon>
        <taxon>Spermatophyta</taxon>
        <taxon>Magnoliopsida</taxon>
        <taxon>Ranunculales</taxon>
        <taxon>Ranunculaceae</taxon>
        <taxon>Thalictroideae</taxon>
        <taxon>Thalictrum</taxon>
    </lineage>
</organism>
<sequence>MGPVKKDSQLANIPASQFSSDVPGSNVLKLANHIVSLSKDDVIASVLPDKATYANAILPLAELEA</sequence>
<name>A0A7J6VY30_THATH</name>
<dbReference type="EMBL" id="JABWDY010025251">
    <property type="protein sequence ID" value="KAF5189597.1"/>
    <property type="molecule type" value="Genomic_DNA"/>
</dbReference>
<evidence type="ECO:0000313" key="1">
    <source>
        <dbReference type="EMBL" id="KAF5189597.1"/>
    </source>
</evidence>
<dbReference type="Proteomes" id="UP000554482">
    <property type="component" value="Unassembled WGS sequence"/>
</dbReference>
<reference evidence="1 2" key="1">
    <citation type="submission" date="2020-06" db="EMBL/GenBank/DDBJ databases">
        <title>Transcriptomic and genomic resources for Thalictrum thalictroides and T. hernandezii: Facilitating candidate gene discovery in an emerging model plant lineage.</title>
        <authorList>
            <person name="Arias T."/>
            <person name="Riano-Pachon D.M."/>
            <person name="Di Stilio V.S."/>
        </authorList>
    </citation>
    <scope>NUCLEOTIDE SEQUENCE [LARGE SCALE GENOMIC DNA]</scope>
    <source>
        <strain evidence="2">cv. WT478/WT964</strain>
        <tissue evidence="1">Leaves</tissue>
    </source>
</reference>
<evidence type="ECO:0000313" key="2">
    <source>
        <dbReference type="Proteomes" id="UP000554482"/>
    </source>
</evidence>
<comment type="caution">
    <text evidence="1">The sequence shown here is derived from an EMBL/GenBank/DDBJ whole genome shotgun (WGS) entry which is preliminary data.</text>
</comment>